<dbReference type="GO" id="GO:0032259">
    <property type="term" value="P:methylation"/>
    <property type="evidence" value="ECO:0007669"/>
    <property type="project" value="UniProtKB-KW"/>
</dbReference>
<evidence type="ECO:0000259" key="1">
    <source>
        <dbReference type="Pfam" id="PF08241"/>
    </source>
</evidence>
<sequence length="221" mass="24188">MVDSGRLAEFWDSEAATYDRKTSLLERRLFAPHRAWVGERARGHVVDVACGTGANLDHFPPGTRVTGVDFSPAMLTEFASRASALRIPAETRQADAGRLPLDDASADTVLCTLGLCSIDGVEGALSEMVRVLRPGGALLLLDHVVSTSVLVRAGQRMLETVTVSRFNEHFTRRPLDVVTALAAEDVLDVVETRRRLAGTLESVHATRAETEVLRREMRGRR</sequence>
<dbReference type="PANTHER" id="PTHR45036:SF1">
    <property type="entry name" value="METHYLTRANSFERASE LIKE 7A"/>
    <property type="match status" value="1"/>
</dbReference>
<gene>
    <name evidence="2" type="primary">ubiE_1</name>
    <name evidence="3" type="synonym">ubiE_2</name>
    <name evidence="4" type="synonym">ubiE_3</name>
    <name evidence="2" type="ORF">GCM10025883_00220</name>
    <name evidence="3" type="ORF">GCM10025883_44050</name>
    <name evidence="4" type="ORF">GCM10025883_45530</name>
</gene>
<reference evidence="2" key="3">
    <citation type="submission" date="2023-02" db="EMBL/GenBank/DDBJ databases">
        <authorList>
            <person name="Sun Q."/>
            <person name="Mori K."/>
        </authorList>
    </citation>
    <scope>NUCLEOTIDE SEQUENCE</scope>
    <source>
        <strain evidence="2">NBRC 113072</strain>
    </source>
</reference>
<evidence type="ECO:0000313" key="5">
    <source>
        <dbReference type="Proteomes" id="UP001157126"/>
    </source>
</evidence>
<accession>A0ABQ6IJ78</accession>
<name>A0ABQ6IJ78_9MICO</name>
<keyword evidence="2" id="KW-0808">Transferase</keyword>
<comment type="caution">
    <text evidence="2">The sequence shown here is derived from an EMBL/GenBank/DDBJ whole genome shotgun (WGS) entry which is preliminary data.</text>
</comment>
<evidence type="ECO:0000313" key="2">
    <source>
        <dbReference type="EMBL" id="GMA37977.1"/>
    </source>
</evidence>
<dbReference type="InterPro" id="IPR052356">
    <property type="entry name" value="Thiol_S-MT"/>
</dbReference>
<evidence type="ECO:0000313" key="3">
    <source>
        <dbReference type="EMBL" id="GMA42360.1"/>
    </source>
</evidence>
<proteinExistence type="predicted"/>
<keyword evidence="2" id="KW-0489">Methyltransferase</keyword>
<dbReference type="InterPro" id="IPR013216">
    <property type="entry name" value="Methyltransf_11"/>
</dbReference>
<protein>
    <submittedName>
        <fullName evidence="2">Ubiquinone/menaquinone biosynthesis methyltransferase</fullName>
    </submittedName>
</protein>
<reference evidence="5" key="2">
    <citation type="journal article" date="2019" name="Int. J. Syst. Evol. Microbiol.">
        <title>The Global Catalogue of Microorganisms (GCM) 10K type strain sequencing project: providing services to taxonomists for standard genome sequencing and annotation.</title>
        <authorList>
            <consortium name="The Broad Institute Genomics Platform"/>
            <consortium name="The Broad Institute Genome Sequencing Center for Infectious Disease"/>
            <person name="Wu L."/>
            <person name="Ma J."/>
        </authorList>
    </citation>
    <scope>NUCLEOTIDE SEQUENCE [LARGE SCALE GENOMIC DNA]</scope>
    <source>
        <strain evidence="5">NBRC 113072</strain>
    </source>
</reference>
<organism evidence="2 5">
    <name type="scientific">Mobilicoccus caccae</name>
    <dbReference type="NCBI Taxonomy" id="1859295"/>
    <lineage>
        <taxon>Bacteria</taxon>
        <taxon>Bacillati</taxon>
        <taxon>Actinomycetota</taxon>
        <taxon>Actinomycetes</taxon>
        <taxon>Micrococcales</taxon>
        <taxon>Dermatophilaceae</taxon>
        <taxon>Mobilicoccus</taxon>
    </lineage>
</organism>
<keyword evidence="5" id="KW-1185">Reference proteome</keyword>
<dbReference type="Pfam" id="PF08241">
    <property type="entry name" value="Methyltransf_11"/>
    <property type="match status" value="1"/>
</dbReference>
<feature type="domain" description="Methyltransferase type 11" evidence="1">
    <location>
        <begin position="46"/>
        <end position="139"/>
    </location>
</feature>
<dbReference type="EMBL" id="BSUO01000001">
    <property type="protein sequence ID" value="GMA37977.1"/>
    <property type="molecule type" value="Genomic_DNA"/>
</dbReference>
<dbReference type="Gene3D" id="3.40.50.150">
    <property type="entry name" value="Vaccinia Virus protein VP39"/>
    <property type="match status" value="1"/>
</dbReference>
<dbReference type="EMBL" id="BSUO01000001">
    <property type="protein sequence ID" value="GMA42360.1"/>
    <property type="molecule type" value="Genomic_DNA"/>
</dbReference>
<keyword evidence="2" id="KW-0830">Ubiquinone</keyword>
<dbReference type="InterPro" id="IPR029063">
    <property type="entry name" value="SAM-dependent_MTases_sf"/>
</dbReference>
<dbReference type="PANTHER" id="PTHR45036">
    <property type="entry name" value="METHYLTRANSFERASE LIKE 7B"/>
    <property type="match status" value="1"/>
</dbReference>
<dbReference type="GO" id="GO:0008168">
    <property type="term" value="F:methyltransferase activity"/>
    <property type="evidence" value="ECO:0007669"/>
    <property type="project" value="UniProtKB-KW"/>
</dbReference>
<dbReference type="RefSeq" id="WP_284302034.1">
    <property type="nucleotide sequence ID" value="NZ_BSUO01000001.1"/>
</dbReference>
<evidence type="ECO:0000313" key="4">
    <source>
        <dbReference type="EMBL" id="GMA42508.1"/>
    </source>
</evidence>
<reference evidence="2" key="1">
    <citation type="journal article" date="2014" name="Int. J. Syst. Evol. Microbiol.">
        <title>Complete genome of a new Firmicutes species belonging to the dominant human colonic microbiota ('Ruminococcus bicirculans') reveals two chromosomes and a selective capacity to utilize plant glucans.</title>
        <authorList>
            <consortium name="NISC Comparative Sequencing Program"/>
            <person name="Wegmann U."/>
            <person name="Louis P."/>
            <person name="Goesmann A."/>
            <person name="Henrissat B."/>
            <person name="Duncan S.H."/>
            <person name="Flint H.J."/>
        </authorList>
    </citation>
    <scope>NUCLEOTIDE SEQUENCE</scope>
    <source>
        <strain evidence="2">NBRC 113072</strain>
    </source>
</reference>
<dbReference type="EMBL" id="BSUO01000003">
    <property type="protein sequence ID" value="GMA42508.1"/>
    <property type="molecule type" value="Genomic_DNA"/>
</dbReference>
<dbReference type="Proteomes" id="UP001157126">
    <property type="component" value="Unassembled WGS sequence"/>
</dbReference>
<dbReference type="SUPFAM" id="SSF53335">
    <property type="entry name" value="S-adenosyl-L-methionine-dependent methyltransferases"/>
    <property type="match status" value="1"/>
</dbReference>
<dbReference type="CDD" id="cd02440">
    <property type="entry name" value="AdoMet_MTases"/>
    <property type="match status" value="1"/>
</dbReference>